<gene>
    <name evidence="1" type="ORF">OLEA9_A115501</name>
</gene>
<dbReference type="EMBL" id="CACTIH010001806">
    <property type="protein sequence ID" value="CAA2962919.1"/>
    <property type="molecule type" value="Genomic_DNA"/>
</dbReference>
<organism evidence="1 2">
    <name type="scientific">Olea europaea subsp. europaea</name>
    <dbReference type="NCBI Taxonomy" id="158383"/>
    <lineage>
        <taxon>Eukaryota</taxon>
        <taxon>Viridiplantae</taxon>
        <taxon>Streptophyta</taxon>
        <taxon>Embryophyta</taxon>
        <taxon>Tracheophyta</taxon>
        <taxon>Spermatophyta</taxon>
        <taxon>Magnoliopsida</taxon>
        <taxon>eudicotyledons</taxon>
        <taxon>Gunneridae</taxon>
        <taxon>Pentapetalae</taxon>
        <taxon>asterids</taxon>
        <taxon>lamiids</taxon>
        <taxon>Lamiales</taxon>
        <taxon>Oleaceae</taxon>
        <taxon>Oleeae</taxon>
        <taxon>Olea</taxon>
    </lineage>
</organism>
<accession>A0A8S0Q4L3</accession>
<dbReference type="Proteomes" id="UP000594638">
    <property type="component" value="Unassembled WGS sequence"/>
</dbReference>
<comment type="caution">
    <text evidence="1">The sequence shown here is derived from an EMBL/GenBank/DDBJ whole genome shotgun (WGS) entry which is preliminary data.</text>
</comment>
<dbReference type="PANTHER" id="PTHR36715:SF1">
    <property type="entry name" value="PROTEIN, PUTATIVE-RELATED"/>
    <property type="match status" value="1"/>
</dbReference>
<dbReference type="Gramene" id="OE9A115501T1">
    <property type="protein sequence ID" value="OE9A115501C1"/>
    <property type="gene ID" value="OE9A115501"/>
</dbReference>
<evidence type="ECO:0000313" key="2">
    <source>
        <dbReference type="Proteomes" id="UP000594638"/>
    </source>
</evidence>
<name>A0A8S0Q4L3_OLEEU</name>
<evidence type="ECO:0000313" key="1">
    <source>
        <dbReference type="EMBL" id="CAA2962919.1"/>
    </source>
</evidence>
<proteinExistence type="predicted"/>
<dbReference type="OrthoDB" id="1662399at2759"/>
<keyword evidence="2" id="KW-1185">Reference proteome</keyword>
<protein>
    <submittedName>
        <fullName evidence="1">Uncharacterized protein</fullName>
    </submittedName>
</protein>
<dbReference type="AlphaFoldDB" id="A0A8S0Q4L3"/>
<dbReference type="PANTHER" id="PTHR36715">
    <property type="entry name" value="BNAANNG41370D PROTEIN"/>
    <property type="match status" value="1"/>
</dbReference>
<sequence length="302" mass="33850">MNMEIPDMKLISDFECLQNPTLISRLFSLSGPRVFSFWKWGAVIFLLFATLRSLIKRIKLIFVHFYSLIKPSPHPFSEDFEFSEGDDCSSISSEEEEEKNIQTTSISDQRKIDGDFCVKGRQIGNLRQRMRRSSGDERFAWSELTCGKHVVKLWDSLDFGLNLAEDNDNNNSKSVVSLWDFDHEEKKGNSFGRRWNIPALAMESPAVVLTAEGNEKRDDVVLGGYDKRMPRGIPAIYAEWGPTNSTAAAAAAVSTGGVEKVYVRNGVTGALTVGDIRKLKTPIQKVTESGGETWWEADAVIV</sequence>
<reference evidence="1 2" key="1">
    <citation type="submission" date="2019-12" db="EMBL/GenBank/DDBJ databases">
        <authorList>
            <person name="Alioto T."/>
            <person name="Alioto T."/>
            <person name="Gomez Garrido J."/>
        </authorList>
    </citation>
    <scope>NUCLEOTIDE SEQUENCE [LARGE SCALE GENOMIC DNA]</scope>
</reference>